<proteinExistence type="predicted"/>
<name>A0ABR7QAG7_9FLAO</name>
<reference evidence="1 2" key="1">
    <citation type="submission" date="2020-07" db="EMBL/GenBank/DDBJ databases">
        <title>Description of Kordia aestuariivivens sp. nov., isolated from a tidal flat.</title>
        <authorList>
            <person name="Park S."/>
            <person name="Yoon J.-H."/>
        </authorList>
    </citation>
    <scope>NUCLEOTIDE SEQUENCE [LARGE SCALE GENOMIC DNA]</scope>
    <source>
        <strain evidence="1 2">YSTF-M3</strain>
    </source>
</reference>
<sequence>MKKASIKLSLNKKKISNLEVTTITGGVLTNVGNNVTCFKCKYTKPGMGSCYYQCNPTLPSE</sequence>
<protein>
    <recommendedName>
        <fullName evidence="3">Bacteriocin</fullName>
    </recommendedName>
</protein>
<keyword evidence="2" id="KW-1185">Reference proteome</keyword>
<evidence type="ECO:0000313" key="1">
    <source>
        <dbReference type="EMBL" id="MBC8755565.1"/>
    </source>
</evidence>
<comment type="caution">
    <text evidence="1">The sequence shown here is derived from an EMBL/GenBank/DDBJ whole genome shotgun (WGS) entry which is preliminary data.</text>
</comment>
<gene>
    <name evidence="1" type="ORF">H2O64_12885</name>
</gene>
<dbReference type="EMBL" id="JACGWS010000007">
    <property type="protein sequence ID" value="MBC8755565.1"/>
    <property type="molecule type" value="Genomic_DNA"/>
</dbReference>
<accession>A0ABR7QAG7</accession>
<dbReference type="Proteomes" id="UP000619238">
    <property type="component" value="Unassembled WGS sequence"/>
</dbReference>
<evidence type="ECO:0008006" key="3">
    <source>
        <dbReference type="Google" id="ProtNLM"/>
    </source>
</evidence>
<evidence type="ECO:0000313" key="2">
    <source>
        <dbReference type="Proteomes" id="UP000619238"/>
    </source>
</evidence>
<organism evidence="1 2">
    <name type="scientific">Kordia aestuariivivens</name>
    <dbReference type="NCBI Taxonomy" id="2759037"/>
    <lineage>
        <taxon>Bacteria</taxon>
        <taxon>Pseudomonadati</taxon>
        <taxon>Bacteroidota</taxon>
        <taxon>Flavobacteriia</taxon>
        <taxon>Flavobacteriales</taxon>
        <taxon>Flavobacteriaceae</taxon>
        <taxon>Kordia</taxon>
    </lineage>
</organism>
<dbReference type="RefSeq" id="WP_187562615.1">
    <property type="nucleotide sequence ID" value="NZ_JACGWS010000007.1"/>
</dbReference>